<dbReference type="Pfam" id="PF01476">
    <property type="entry name" value="LysM"/>
    <property type="match status" value="5"/>
</dbReference>
<feature type="region of interest" description="Disordered" evidence="1">
    <location>
        <begin position="334"/>
        <end position="358"/>
    </location>
</feature>
<dbReference type="SUPFAM" id="SSF54106">
    <property type="entry name" value="LysM domain"/>
    <property type="match status" value="5"/>
</dbReference>
<dbReference type="PANTHER" id="PTHR33734:SF22">
    <property type="entry name" value="MEMBRANE-BOUND LYTIC MUREIN TRANSGLYCOSYLASE D"/>
    <property type="match status" value="1"/>
</dbReference>
<dbReference type="Gene3D" id="3.10.350.10">
    <property type="entry name" value="LysM domain"/>
    <property type="match status" value="5"/>
</dbReference>
<dbReference type="Pfam" id="PF01520">
    <property type="entry name" value="Amidase_3"/>
    <property type="match status" value="1"/>
</dbReference>
<feature type="domain" description="LysM" evidence="3">
    <location>
        <begin position="361"/>
        <end position="404"/>
    </location>
</feature>
<dbReference type="CDD" id="cd02696">
    <property type="entry name" value="MurNAc-LAA"/>
    <property type="match status" value="1"/>
</dbReference>
<organism evidence="4 5">
    <name type="scientific">Facklamia lactis</name>
    <dbReference type="NCBI Taxonomy" id="2749967"/>
    <lineage>
        <taxon>Bacteria</taxon>
        <taxon>Bacillati</taxon>
        <taxon>Bacillota</taxon>
        <taxon>Bacilli</taxon>
        <taxon>Lactobacillales</taxon>
        <taxon>Aerococcaceae</taxon>
        <taxon>Facklamia</taxon>
    </lineage>
</organism>
<feature type="chain" id="PRO_5045716002" evidence="2">
    <location>
        <begin position="32"/>
        <end position="615"/>
    </location>
</feature>
<evidence type="ECO:0000313" key="5">
    <source>
        <dbReference type="Proteomes" id="UP000721415"/>
    </source>
</evidence>
<feature type="domain" description="LysM" evidence="3">
    <location>
        <begin position="215"/>
        <end position="258"/>
    </location>
</feature>
<name>A0ABS0LTD2_9LACT</name>
<evidence type="ECO:0000256" key="2">
    <source>
        <dbReference type="SAM" id="SignalP"/>
    </source>
</evidence>
<dbReference type="RefSeq" id="WP_197115450.1">
    <property type="nucleotide sequence ID" value="NZ_JACBXQ010000003.1"/>
</dbReference>
<dbReference type="InterPro" id="IPR036779">
    <property type="entry name" value="LysM_dom_sf"/>
</dbReference>
<reference evidence="4 5" key="1">
    <citation type="submission" date="2020-07" db="EMBL/GenBank/DDBJ databases">
        <title>Facklamia lactis sp. nov., isolated from raw milk.</title>
        <authorList>
            <person name="Doll E.V."/>
            <person name="Huptas C."/>
            <person name="Staib L."/>
            <person name="Wenning M."/>
            <person name="Scherer S."/>
        </authorList>
    </citation>
    <scope>NUCLEOTIDE SEQUENCE [LARGE SCALE GENOMIC DNA]</scope>
    <source>
        <strain evidence="4 5">DSM 111018</strain>
    </source>
</reference>
<feature type="domain" description="LysM" evidence="3">
    <location>
        <begin position="142"/>
        <end position="185"/>
    </location>
</feature>
<accession>A0ABS0LTD2</accession>
<dbReference type="Gene3D" id="3.40.630.40">
    <property type="entry name" value="Zn-dependent exopeptidases"/>
    <property type="match status" value="1"/>
</dbReference>
<evidence type="ECO:0000313" key="4">
    <source>
        <dbReference type="EMBL" id="MBG9986539.1"/>
    </source>
</evidence>
<dbReference type="SMART" id="SM00646">
    <property type="entry name" value="Ami_3"/>
    <property type="match status" value="1"/>
</dbReference>
<dbReference type="PROSITE" id="PS51782">
    <property type="entry name" value="LYSM"/>
    <property type="match status" value="5"/>
</dbReference>
<dbReference type="CDD" id="cd00118">
    <property type="entry name" value="LysM"/>
    <property type="match status" value="5"/>
</dbReference>
<dbReference type="SMART" id="SM00257">
    <property type="entry name" value="LysM"/>
    <property type="match status" value="5"/>
</dbReference>
<evidence type="ECO:0000256" key="1">
    <source>
        <dbReference type="SAM" id="MobiDB-lite"/>
    </source>
</evidence>
<keyword evidence="5" id="KW-1185">Reference proteome</keyword>
<dbReference type="EMBL" id="JACBXQ010000003">
    <property type="protein sequence ID" value="MBG9986539.1"/>
    <property type="molecule type" value="Genomic_DNA"/>
</dbReference>
<protein>
    <submittedName>
        <fullName evidence="4">LysM peptidoglycan-binding domain-containing protein</fullName>
    </submittedName>
</protein>
<dbReference type="SUPFAM" id="SSF53187">
    <property type="entry name" value="Zn-dependent exopeptidases"/>
    <property type="match status" value="1"/>
</dbReference>
<gene>
    <name evidence="4" type="ORF">HZY91_06470</name>
</gene>
<feature type="domain" description="LysM" evidence="3">
    <location>
        <begin position="33"/>
        <end position="77"/>
    </location>
</feature>
<dbReference type="PANTHER" id="PTHR33734">
    <property type="entry name" value="LYSM DOMAIN-CONTAINING GPI-ANCHORED PROTEIN 2"/>
    <property type="match status" value="1"/>
</dbReference>
<dbReference type="InterPro" id="IPR002508">
    <property type="entry name" value="MurNAc-LAA_cat"/>
</dbReference>
<comment type="caution">
    <text evidence="4">The sequence shown here is derived from an EMBL/GenBank/DDBJ whole genome shotgun (WGS) entry which is preliminary data.</text>
</comment>
<feature type="domain" description="LysM" evidence="3">
    <location>
        <begin position="288"/>
        <end position="331"/>
    </location>
</feature>
<dbReference type="InterPro" id="IPR018392">
    <property type="entry name" value="LysM"/>
</dbReference>
<feature type="region of interest" description="Disordered" evidence="1">
    <location>
        <begin position="261"/>
        <end position="286"/>
    </location>
</feature>
<feature type="region of interest" description="Disordered" evidence="1">
    <location>
        <begin position="187"/>
        <end position="215"/>
    </location>
</feature>
<keyword evidence="2" id="KW-0732">Signal</keyword>
<dbReference type="Proteomes" id="UP000721415">
    <property type="component" value="Unassembled WGS sequence"/>
</dbReference>
<proteinExistence type="predicted"/>
<evidence type="ECO:0000259" key="3">
    <source>
        <dbReference type="PROSITE" id="PS51782"/>
    </source>
</evidence>
<sequence length="615" mass="67580">MLNKKVLFVSSVVLSSIAVYTSNTISISAQAADIHVISQGDQLETIANQYGVTIDELMSWNELSGIEELSAGETLFVTDPLAEEVLQEEENILESTESSEELINGEVSTEESSLNTEVETEVLETHETITITQNIFTSEMNSHYVVKHGDSLWAIANANGITVAQLKEWNGLSSNYIYTGDRLVVSNPNVTAPETPQPDEPTPPEEEPENPAPTNYYTVKQGDSLWAIANANGITVAQLKEWNGLSSNYIYTGDRLVVSNPNVTVPETPQPDEPTPPEEEPENPAPTNYYTVKHGDSLWAIANANGITVAQLKEWNGLSSNYIYTGDRLVVSNPNVTVPETPQPDEPTPPEEEPENPAPTNYYTVKHGDSLWAIANANGITVAQLKEWNGLSSNYIYSGDQLIVSKTTNTPTDPIPVTSRSVYIDAGHGGSETGASFYGVHEKNLNLKIATQVADKLRAQGYSVFETRRDDRTVDLHQRDDLPNELKTDIFVSIHHNAMPAHLQGSARGILTLYHDRSIDEPGYNTLPHHTDQMLAEGKRLAQLLQQGMVESSGGIDLGARPQNLHVTRTTDMPAALVELGFMDNWSDFKNITDSVYQAKMVDGLVRGINRYFGV</sequence>
<feature type="signal peptide" evidence="2">
    <location>
        <begin position="1"/>
        <end position="31"/>
    </location>
</feature>